<name>A0A1W0WZK4_HYPEX</name>
<proteinExistence type="predicted"/>
<dbReference type="EMBL" id="MTYJ01000029">
    <property type="protein sequence ID" value="OQV20641.1"/>
    <property type="molecule type" value="Genomic_DNA"/>
</dbReference>
<gene>
    <name evidence="2" type="ORF">BV898_05458</name>
</gene>
<evidence type="ECO:0000313" key="2">
    <source>
        <dbReference type="EMBL" id="OQV20641.1"/>
    </source>
</evidence>
<reference evidence="3" key="1">
    <citation type="submission" date="2017-01" db="EMBL/GenBank/DDBJ databases">
        <title>Comparative genomics of anhydrobiosis in the tardigrade Hypsibius dujardini.</title>
        <authorList>
            <person name="Yoshida Y."/>
            <person name="Koutsovoulos G."/>
            <person name="Laetsch D."/>
            <person name="Stevens L."/>
            <person name="Kumar S."/>
            <person name="Horikawa D."/>
            <person name="Ishino K."/>
            <person name="Komine S."/>
            <person name="Tomita M."/>
            <person name="Blaxter M."/>
            <person name="Arakawa K."/>
        </authorList>
    </citation>
    <scope>NUCLEOTIDE SEQUENCE [LARGE SCALE GENOMIC DNA]</scope>
    <source>
        <strain evidence="3">Z151</strain>
    </source>
</reference>
<keyword evidence="1" id="KW-0812">Transmembrane</keyword>
<evidence type="ECO:0000256" key="1">
    <source>
        <dbReference type="SAM" id="Phobius"/>
    </source>
</evidence>
<dbReference type="Proteomes" id="UP000192578">
    <property type="component" value="Unassembled WGS sequence"/>
</dbReference>
<organism evidence="2 3">
    <name type="scientific">Hypsibius exemplaris</name>
    <name type="common">Freshwater tardigrade</name>
    <dbReference type="NCBI Taxonomy" id="2072580"/>
    <lineage>
        <taxon>Eukaryota</taxon>
        <taxon>Metazoa</taxon>
        <taxon>Ecdysozoa</taxon>
        <taxon>Tardigrada</taxon>
        <taxon>Eutardigrada</taxon>
        <taxon>Parachela</taxon>
        <taxon>Hypsibioidea</taxon>
        <taxon>Hypsibiidae</taxon>
        <taxon>Hypsibius</taxon>
    </lineage>
</organism>
<keyword evidence="3" id="KW-1185">Reference proteome</keyword>
<accession>A0A1W0WZK4</accession>
<protein>
    <submittedName>
        <fullName evidence="2">Uncharacterized protein</fullName>
    </submittedName>
</protein>
<dbReference type="AlphaFoldDB" id="A0A1W0WZK4"/>
<keyword evidence="1" id="KW-0472">Membrane</keyword>
<evidence type="ECO:0000313" key="3">
    <source>
        <dbReference type="Proteomes" id="UP000192578"/>
    </source>
</evidence>
<feature type="transmembrane region" description="Helical" evidence="1">
    <location>
        <begin position="31"/>
        <end position="51"/>
    </location>
</feature>
<comment type="caution">
    <text evidence="2">The sequence shown here is derived from an EMBL/GenBank/DDBJ whole genome shotgun (WGS) entry which is preliminary data.</text>
</comment>
<sequence length="87" mass="9008">MESSTKHAAIHVAGNACDNIHATSNRELIEMLVSTFVLSAAVLSSVAVAVADDGQLFKQLQSSGPVNVNINVNLNGSNIDGKNVMAS</sequence>
<keyword evidence="1" id="KW-1133">Transmembrane helix</keyword>